<accession>A0AC34Q8V4</accession>
<evidence type="ECO:0000313" key="2">
    <source>
        <dbReference type="WBParaSite" id="JU765_v2.g14034.t1"/>
    </source>
</evidence>
<reference evidence="2" key="1">
    <citation type="submission" date="2022-11" db="UniProtKB">
        <authorList>
            <consortium name="WormBaseParasite"/>
        </authorList>
    </citation>
    <scope>IDENTIFICATION</scope>
</reference>
<sequence>MPTTTVTTGASTEAATKNVSADTTAGSQTPNKTVPSRKRSTTMSAGKKRRRKKAQKPPDFENWTEEYRKSYEAVSQLMREWKATQKQCEPIVTVLSRMKTFGKKNKNYGAELAAYEQAKTKMPVIGKDETFDWERA</sequence>
<protein>
    <submittedName>
        <fullName evidence="2">Uncharacterized protein</fullName>
    </submittedName>
</protein>
<name>A0AC34Q8V4_9BILA</name>
<dbReference type="WBParaSite" id="JU765_v2.g14034.t1">
    <property type="protein sequence ID" value="JU765_v2.g14034.t1"/>
    <property type="gene ID" value="JU765_v2.g14034"/>
</dbReference>
<proteinExistence type="predicted"/>
<dbReference type="Proteomes" id="UP000887576">
    <property type="component" value="Unplaced"/>
</dbReference>
<organism evidence="1 2">
    <name type="scientific">Panagrolaimus sp. JU765</name>
    <dbReference type="NCBI Taxonomy" id="591449"/>
    <lineage>
        <taxon>Eukaryota</taxon>
        <taxon>Metazoa</taxon>
        <taxon>Ecdysozoa</taxon>
        <taxon>Nematoda</taxon>
        <taxon>Chromadorea</taxon>
        <taxon>Rhabditida</taxon>
        <taxon>Tylenchina</taxon>
        <taxon>Panagrolaimomorpha</taxon>
        <taxon>Panagrolaimoidea</taxon>
        <taxon>Panagrolaimidae</taxon>
        <taxon>Panagrolaimus</taxon>
    </lineage>
</organism>
<evidence type="ECO:0000313" key="1">
    <source>
        <dbReference type="Proteomes" id="UP000887576"/>
    </source>
</evidence>